<reference evidence="16" key="1">
    <citation type="submission" date="2020-03" db="EMBL/GenBank/DDBJ databases">
        <title>Solimonas marina sp. nov., isolated from deep seawater of the Pacific Ocean.</title>
        <authorList>
            <person name="Liu X."/>
            <person name="Lai Q."/>
            <person name="Sun F."/>
            <person name="Gai Y."/>
            <person name="Li G."/>
            <person name="Shao Z."/>
        </authorList>
    </citation>
    <scope>NUCLEOTIDE SEQUENCE</scope>
    <source>
        <strain evidence="16">C16B3</strain>
    </source>
</reference>
<dbReference type="EMBL" id="JAAVXB010000006">
    <property type="protein sequence ID" value="NKF23027.1"/>
    <property type="molecule type" value="Genomic_DNA"/>
</dbReference>
<keyword evidence="8 12" id="KW-0798">TonB box</keyword>
<dbReference type="InterPro" id="IPR039426">
    <property type="entry name" value="TonB-dep_rcpt-like"/>
</dbReference>
<evidence type="ECO:0000256" key="9">
    <source>
        <dbReference type="ARBA" id="ARBA00023136"/>
    </source>
</evidence>
<organism evidence="16 17">
    <name type="scientific">Solimonas marina</name>
    <dbReference type="NCBI Taxonomy" id="2714601"/>
    <lineage>
        <taxon>Bacteria</taxon>
        <taxon>Pseudomonadati</taxon>
        <taxon>Pseudomonadota</taxon>
        <taxon>Gammaproteobacteria</taxon>
        <taxon>Nevskiales</taxon>
        <taxon>Nevskiaceae</taxon>
        <taxon>Solimonas</taxon>
    </lineage>
</organism>
<evidence type="ECO:0000259" key="14">
    <source>
        <dbReference type="Pfam" id="PF00593"/>
    </source>
</evidence>
<gene>
    <name evidence="16" type="ORF">G7Y82_11920</name>
</gene>
<evidence type="ECO:0000256" key="4">
    <source>
        <dbReference type="ARBA" id="ARBA00022496"/>
    </source>
</evidence>
<evidence type="ECO:0000256" key="3">
    <source>
        <dbReference type="ARBA" id="ARBA00022452"/>
    </source>
</evidence>
<feature type="domain" description="TonB-dependent receptor plug" evidence="15">
    <location>
        <begin position="53"/>
        <end position="156"/>
    </location>
</feature>
<evidence type="ECO:0000256" key="13">
    <source>
        <dbReference type="SAM" id="SignalP"/>
    </source>
</evidence>
<comment type="similarity">
    <text evidence="11 12">Belongs to the TonB-dependent receptor family.</text>
</comment>
<keyword evidence="13" id="KW-0732">Signal</keyword>
<evidence type="ECO:0000256" key="8">
    <source>
        <dbReference type="ARBA" id="ARBA00023077"/>
    </source>
</evidence>
<dbReference type="PANTHER" id="PTHR32552:SF81">
    <property type="entry name" value="TONB-DEPENDENT OUTER MEMBRANE RECEPTOR"/>
    <property type="match status" value="1"/>
</dbReference>
<comment type="caution">
    <text evidence="16">The sequence shown here is derived from an EMBL/GenBank/DDBJ whole genome shotgun (WGS) entry which is preliminary data.</text>
</comment>
<keyword evidence="16" id="KW-0675">Receptor</keyword>
<keyword evidence="3 11" id="KW-1134">Transmembrane beta strand</keyword>
<dbReference type="AlphaFoldDB" id="A0A969W9B5"/>
<keyword evidence="6" id="KW-0408">Iron</keyword>
<keyword evidence="2 11" id="KW-0813">Transport</keyword>
<proteinExistence type="inferred from homology"/>
<name>A0A969W9B5_9GAMM</name>
<keyword evidence="17" id="KW-1185">Reference proteome</keyword>
<dbReference type="RefSeq" id="WP_168148355.1">
    <property type="nucleotide sequence ID" value="NZ_JAAVXB010000006.1"/>
</dbReference>
<keyword evidence="9 11" id="KW-0472">Membrane</keyword>
<evidence type="ECO:0000256" key="11">
    <source>
        <dbReference type="PROSITE-ProRule" id="PRU01360"/>
    </source>
</evidence>
<evidence type="ECO:0000256" key="2">
    <source>
        <dbReference type="ARBA" id="ARBA00022448"/>
    </source>
</evidence>
<dbReference type="Pfam" id="PF07715">
    <property type="entry name" value="Plug"/>
    <property type="match status" value="1"/>
</dbReference>
<evidence type="ECO:0000313" key="16">
    <source>
        <dbReference type="EMBL" id="NKF23027.1"/>
    </source>
</evidence>
<feature type="signal peptide" evidence="13">
    <location>
        <begin position="1"/>
        <end position="26"/>
    </location>
</feature>
<evidence type="ECO:0000259" key="15">
    <source>
        <dbReference type="Pfam" id="PF07715"/>
    </source>
</evidence>
<dbReference type="InterPro" id="IPR000531">
    <property type="entry name" value="Beta-barrel_TonB"/>
</dbReference>
<comment type="subcellular location">
    <subcellularLocation>
        <location evidence="1 11">Cell outer membrane</location>
        <topology evidence="1 11">Multi-pass membrane protein</topology>
    </subcellularLocation>
</comment>
<evidence type="ECO:0000313" key="17">
    <source>
        <dbReference type="Proteomes" id="UP000653472"/>
    </source>
</evidence>
<keyword evidence="7" id="KW-0406">Ion transport</keyword>
<dbReference type="GO" id="GO:0006826">
    <property type="term" value="P:iron ion transport"/>
    <property type="evidence" value="ECO:0007669"/>
    <property type="project" value="UniProtKB-KW"/>
</dbReference>
<feature type="chain" id="PRO_5037514251" evidence="13">
    <location>
        <begin position="27"/>
        <end position="720"/>
    </location>
</feature>
<dbReference type="Gene3D" id="2.40.170.20">
    <property type="entry name" value="TonB-dependent receptor, beta-barrel domain"/>
    <property type="match status" value="1"/>
</dbReference>
<evidence type="ECO:0000256" key="7">
    <source>
        <dbReference type="ARBA" id="ARBA00023065"/>
    </source>
</evidence>
<dbReference type="PROSITE" id="PS52016">
    <property type="entry name" value="TONB_DEPENDENT_REC_3"/>
    <property type="match status" value="1"/>
</dbReference>
<keyword evidence="4" id="KW-0410">Iron transport</keyword>
<evidence type="ECO:0000256" key="10">
    <source>
        <dbReference type="ARBA" id="ARBA00023237"/>
    </source>
</evidence>
<evidence type="ECO:0000256" key="6">
    <source>
        <dbReference type="ARBA" id="ARBA00023004"/>
    </source>
</evidence>
<accession>A0A969W9B5</accession>
<evidence type="ECO:0000256" key="12">
    <source>
        <dbReference type="RuleBase" id="RU003357"/>
    </source>
</evidence>
<feature type="domain" description="TonB-dependent receptor-like beta-barrel" evidence="14">
    <location>
        <begin position="215"/>
        <end position="672"/>
    </location>
</feature>
<dbReference type="InterPro" id="IPR036942">
    <property type="entry name" value="Beta-barrel_TonB_sf"/>
</dbReference>
<dbReference type="GO" id="GO:0009279">
    <property type="term" value="C:cell outer membrane"/>
    <property type="evidence" value="ECO:0007669"/>
    <property type="project" value="UniProtKB-SubCell"/>
</dbReference>
<evidence type="ECO:0000256" key="5">
    <source>
        <dbReference type="ARBA" id="ARBA00022692"/>
    </source>
</evidence>
<keyword evidence="10 11" id="KW-0998">Cell outer membrane</keyword>
<sequence>MSINLRAWLVPGGFAVSAALPGAVLAAEAESKPADLGKYVVTASRVSNDLGFVPASVTVVDGDTLRARGATTLSEALAGVAGVEVSPGGDGGPAGSVPALWGLREVDAFLLVIDGVPAGGAFNPALTTVDLNNVERIEIMRGAAPVMYGATSFVGVIHIIHYPAGESAQRAWISGGGPAGHLGSFSVGGTTALRNRGATRRSISGSVEQTNLADDDAGYLRAHTNYRSSRDTDQGSKWMDVDLGLVHQKPDSPVVFENGKPTTATPLDANHNPSDAVYDEARAQFNFGRSRREGDRSHESMVSVALSGAHIIRGFLESPENPAPNADGYEQTRGEVDVYLDHHTSLPWGRKAHLVYGADALLGYAGQKNDLYEYTVSLDGGDRPSLKSGNKTKGGEAYDGRAFGGLYAQSDWQIAPELSLFTGLRLNLTYEARKGEREEELDGNGVVDKPDGEIEEEVHDTNLRLTGTLGSSWRFWHDGRDQLVAFADYRNSFKPAAFEFAPESEAEILSPETANSYELGLHSQLAGGRLGIETSAFWMDFDNVLVAESGGAFNLGATRLRGAEIEIDWHLTERWRVLGSYSYHDAQIRRGMSPDGDDLSGKQMPMSPHQLASAGLMYEGATGLFGNVMMNYVGARELDEDNSGKAGAYKTVDARLGYRRGAWTLALTGRNLSDRRDLVSQSEFSEVTTTEAPETQPAEGVTAHYRLPARSVELGLTMAF</sequence>
<dbReference type="PANTHER" id="PTHR32552">
    <property type="entry name" value="FERRICHROME IRON RECEPTOR-RELATED"/>
    <property type="match status" value="1"/>
</dbReference>
<dbReference type="SUPFAM" id="SSF56935">
    <property type="entry name" value="Porins"/>
    <property type="match status" value="1"/>
</dbReference>
<keyword evidence="5 11" id="KW-0812">Transmembrane</keyword>
<dbReference type="Gene3D" id="2.170.130.10">
    <property type="entry name" value="TonB-dependent receptor, plug domain"/>
    <property type="match status" value="1"/>
</dbReference>
<evidence type="ECO:0000256" key="1">
    <source>
        <dbReference type="ARBA" id="ARBA00004571"/>
    </source>
</evidence>
<protein>
    <submittedName>
        <fullName evidence="16">TonB-dependent receptor</fullName>
    </submittedName>
</protein>
<dbReference type="Proteomes" id="UP000653472">
    <property type="component" value="Unassembled WGS sequence"/>
</dbReference>
<dbReference type="Pfam" id="PF00593">
    <property type="entry name" value="TonB_dep_Rec_b-barrel"/>
    <property type="match status" value="1"/>
</dbReference>
<dbReference type="InterPro" id="IPR037066">
    <property type="entry name" value="Plug_dom_sf"/>
</dbReference>
<dbReference type="InterPro" id="IPR012910">
    <property type="entry name" value="Plug_dom"/>
</dbReference>